<dbReference type="Proteomes" id="UP001431572">
    <property type="component" value="Chromosome 1"/>
</dbReference>
<evidence type="ECO:0000313" key="1">
    <source>
        <dbReference type="EMBL" id="NWJ46487.1"/>
    </source>
</evidence>
<reference evidence="1 3" key="1">
    <citation type="submission" date="2020-06" db="EMBL/GenBank/DDBJ databases">
        <title>Anoxygenic phototrophic Chloroflexota member uses a Type I reaction center.</title>
        <authorList>
            <person name="Tsuji J.M."/>
            <person name="Shaw N.A."/>
            <person name="Nagashima S."/>
            <person name="Venkiteswaran J."/>
            <person name="Schiff S.L."/>
            <person name="Hanada S."/>
            <person name="Tank M."/>
            <person name="Neufeld J.D."/>
        </authorList>
    </citation>
    <scope>NUCLEOTIDE SEQUENCE [LARGE SCALE GENOMIC DNA]</scope>
    <source>
        <strain evidence="1">L227-S17</strain>
    </source>
</reference>
<sequence length="73" mass="8790">MTMKLTKEQAEQLDLFLQDCDEYLEYADDPAMYIWDKFFNSPEQREAREAEEAESRLELLAARVVRRSNRTRQ</sequence>
<evidence type="ECO:0000313" key="2">
    <source>
        <dbReference type="EMBL" id="WJW65855.1"/>
    </source>
</evidence>
<keyword evidence="4" id="KW-1185">Reference proteome</keyword>
<dbReference type="EMBL" id="JACATZ010000001">
    <property type="protein sequence ID" value="NWJ46487.1"/>
    <property type="molecule type" value="Genomic_DNA"/>
</dbReference>
<protein>
    <submittedName>
        <fullName evidence="1">Uncharacterized protein</fullName>
    </submittedName>
</protein>
<reference evidence="2" key="2">
    <citation type="journal article" date="2024" name="Nature">
        <title>Anoxygenic phototroph of the Chloroflexota uses a type I reaction centre.</title>
        <authorList>
            <person name="Tsuji J.M."/>
            <person name="Shaw N.A."/>
            <person name="Nagashima S."/>
            <person name="Venkiteswaran J.J."/>
            <person name="Schiff S.L."/>
            <person name="Watanabe T."/>
            <person name="Fukui M."/>
            <person name="Hanada S."/>
            <person name="Tank M."/>
            <person name="Neufeld J.D."/>
        </authorList>
    </citation>
    <scope>NUCLEOTIDE SEQUENCE</scope>
    <source>
        <strain evidence="2">L227-S17</strain>
    </source>
</reference>
<name>A0A8T7LZM1_9CHLR</name>
<accession>A0A8T7LZM1</accession>
<dbReference type="Proteomes" id="UP000521676">
    <property type="component" value="Unassembled WGS sequence"/>
</dbReference>
<evidence type="ECO:0000313" key="4">
    <source>
        <dbReference type="Proteomes" id="UP001431572"/>
    </source>
</evidence>
<dbReference type="EMBL" id="CP128399">
    <property type="protein sequence ID" value="WJW65855.1"/>
    <property type="molecule type" value="Genomic_DNA"/>
</dbReference>
<dbReference type="AlphaFoldDB" id="A0A8T7LZM1"/>
<evidence type="ECO:0000313" key="3">
    <source>
        <dbReference type="Proteomes" id="UP000521676"/>
    </source>
</evidence>
<organism evidence="1 3">
    <name type="scientific">Candidatus Chlorohelix allophototropha</name>
    <dbReference type="NCBI Taxonomy" id="3003348"/>
    <lineage>
        <taxon>Bacteria</taxon>
        <taxon>Bacillati</taxon>
        <taxon>Chloroflexota</taxon>
        <taxon>Chloroflexia</taxon>
        <taxon>Candidatus Chloroheliales</taxon>
        <taxon>Candidatus Chloroheliaceae</taxon>
        <taxon>Candidatus Chlorohelix</taxon>
    </lineage>
</organism>
<dbReference type="RefSeq" id="WP_341467742.1">
    <property type="nucleotide sequence ID" value="NZ_CP128399.1"/>
</dbReference>
<gene>
    <name evidence="1" type="ORF">HXX08_11460</name>
    <name evidence="2" type="ORF">OZ401_001634</name>
</gene>
<proteinExistence type="predicted"/>